<dbReference type="RefSeq" id="WP_127188727.1">
    <property type="nucleotide sequence ID" value="NZ_RZNJ01000004.1"/>
</dbReference>
<reference evidence="4 5" key="1">
    <citation type="journal article" date="2016" name="Int. J. Syst. Evol. Microbiol.">
        <title>Arsenicitalea aurantiaca gen. nov., sp. nov., a new member of the family Hyphomicrobiaceae, isolated from high-arsenic sediment.</title>
        <authorList>
            <person name="Mu Y."/>
            <person name="Zhou L."/>
            <person name="Zeng X.C."/>
            <person name="Liu L."/>
            <person name="Pan Y."/>
            <person name="Chen X."/>
            <person name="Wang J."/>
            <person name="Li S."/>
            <person name="Li W.J."/>
            <person name="Wang Y."/>
        </authorList>
    </citation>
    <scope>NUCLEOTIDE SEQUENCE [LARGE SCALE GENOMIC DNA]</scope>
    <source>
        <strain evidence="4 5">42-50</strain>
    </source>
</reference>
<keyword evidence="5" id="KW-1185">Reference proteome</keyword>
<dbReference type="PANTHER" id="PTHR45138">
    <property type="entry name" value="REGULATORY COMPONENTS OF SENSORY TRANSDUCTION SYSTEM"/>
    <property type="match status" value="1"/>
</dbReference>
<dbReference type="SMART" id="SM00091">
    <property type="entry name" value="PAS"/>
    <property type="match status" value="1"/>
</dbReference>
<dbReference type="InterPro" id="IPR043128">
    <property type="entry name" value="Rev_trsase/Diguanyl_cyclase"/>
</dbReference>
<dbReference type="NCBIfam" id="TIGR00254">
    <property type="entry name" value="GGDEF"/>
    <property type="match status" value="1"/>
</dbReference>
<evidence type="ECO:0000256" key="2">
    <source>
        <dbReference type="ARBA" id="ARBA00034247"/>
    </source>
</evidence>
<dbReference type="GO" id="GO:0043709">
    <property type="term" value="P:cell adhesion involved in single-species biofilm formation"/>
    <property type="evidence" value="ECO:0007669"/>
    <property type="project" value="TreeGrafter"/>
</dbReference>
<dbReference type="Pfam" id="PF13188">
    <property type="entry name" value="PAS_8"/>
    <property type="match status" value="1"/>
</dbReference>
<dbReference type="Pfam" id="PF00990">
    <property type="entry name" value="GGDEF"/>
    <property type="match status" value="1"/>
</dbReference>
<accession>A0A433X753</accession>
<evidence type="ECO:0000259" key="3">
    <source>
        <dbReference type="PROSITE" id="PS50887"/>
    </source>
</evidence>
<dbReference type="SMART" id="SM00267">
    <property type="entry name" value="GGDEF"/>
    <property type="match status" value="1"/>
</dbReference>
<dbReference type="InterPro" id="IPR029787">
    <property type="entry name" value="Nucleotide_cyclase"/>
</dbReference>
<dbReference type="CDD" id="cd01949">
    <property type="entry name" value="GGDEF"/>
    <property type="match status" value="1"/>
</dbReference>
<feature type="domain" description="GGDEF" evidence="3">
    <location>
        <begin position="161"/>
        <end position="296"/>
    </location>
</feature>
<dbReference type="SUPFAM" id="SSF55785">
    <property type="entry name" value="PYP-like sensor domain (PAS domain)"/>
    <property type="match status" value="1"/>
</dbReference>
<dbReference type="Gene3D" id="3.30.70.270">
    <property type="match status" value="1"/>
</dbReference>
<dbReference type="EC" id="2.7.7.65" evidence="1"/>
<comment type="caution">
    <text evidence="4">The sequence shown here is derived from an EMBL/GenBank/DDBJ whole genome shotgun (WGS) entry which is preliminary data.</text>
</comment>
<dbReference type="InterPro" id="IPR035965">
    <property type="entry name" value="PAS-like_dom_sf"/>
</dbReference>
<dbReference type="OrthoDB" id="7185134at2"/>
<dbReference type="PROSITE" id="PS50887">
    <property type="entry name" value="GGDEF"/>
    <property type="match status" value="1"/>
</dbReference>
<dbReference type="InterPro" id="IPR050469">
    <property type="entry name" value="Diguanylate_Cyclase"/>
</dbReference>
<dbReference type="InterPro" id="IPR000014">
    <property type="entry name" value="PAS"/>
</dbReference>
<dbReference type="SUPFAM" id="SSF55073">
    <property type="entry name" value="Nucleotide cyclase"/>
    <property type="match status" value="1"/>
</dbReference>
<organism evidence="4 5">
    <name type="scientific">Arsenicitalea aurantiaca</name>
    <dbReference type="NCBI Taxonomy" id="1783274"/>
    <lineage>
        <taxon>Bacteria</taxon>
        <taxon>Pseudomonadati</taxon>
        <taxon>Pseudomonadota</taxon>
        <taxon>Alphaproteobacteria</taxon>
        <taxon>Hyphomicrobiales</taxon>
        <taxon>Devosiaceae</taxon>
        <taxon>Arsenicitalea</taxon>
    </lineage>
</organism>
<dbReference type="AlphaFoldDB" id="A0A433X753"/>
<dbReference type="GO" id="GO:0005886">
    <property type="term" value="C:plasma membrane"/>
    <property type="evidence" value="ECO:0007669"/>
    <property type="project" value="TreeGrafter"/>
</dbReference>
<dbReference type="Proteomes" id="UP000281547">
    <property type="component" value="Unassembled WGS sequence"/>
</dbReference>
<dbReference type="GO" id="GO:1902201">
    <property type="term" value="P:negative regulation of bacterial-type flagellum-dependent cell motility"/>
    <property type="evidence" value="ECO:0007669"/>
    <property type="project" value="TreeGrafter"/>
</dbReference>
<name>A0A433X753_9HYPH</name>
<sequence>MDTLLETSREKKDTASLMRRALDLMPDGVLIIGSNREVLYMNEAFETLWRIPRSVVLQGDQAMLVHVLEQLDDPDAFMHLVNRLYGSTIPSEDQLSFKDGRLFNRRSVALPENGGGYSRIWIFSDITEAWSARVDALTGLLNRRAYAQELPEFMASVADQSIKAFALLDDDNFKAYNDRYGHAKGDAVLERIGELLQVALKRSTDRAYRIGGEELAVTSKHRDCMSAAAFYEGMLTSIRAAKIEHRGNPPHGCITVSMGLGLFEGAREPGQIFSEVDRALYRAKRHGRNRMDLAQLPVH</sequence>
<evidence type="ECO:0000313" key="4">
    <source>
        <dbReference type="EMBL" id="RUT29947.1"/>
    </source>
</evidence>
<dbReference type="GO" id="GO:0052621">
    <property type="term" value="F:diguanylate cyclase activity"/>
    <property type="evidence" value="ECO:0007669"/>
    <property type="project" value="UniProtKB-EC"/>
</dbReference>
<dbReference type="EMBL" id="RZNJ01000004">
    <property type="protein sequence ID" value="RUT29947.1"/>
    <property type="molecule type" value="Genomic_DNA"/>
</dbReference>
<comment type="catalytic activity">
    <reaction evidence="2">
        <text>2 GTP = 3',3'-c-di-GMP + 2 diphosphate</text>
        <dbReference type="Rhea" id="RHEA:24898"/>
        <dbReference type="ChEBI" id="CHEBI:33019"/>
        <dbReference type="ChEBI" id="CHEBI:37565"/>
        <dbReference type="ChEBI" id="CHEBI:58805"/>
        <dbReference type="EC" id="2.7.7.65"/>
    </reaction>
</comment>
<dbReference type="PANTHER" id="PTHR45138:SF9">
    <property type="entry name" value="DIGUANYLATE CYCLASE DGCM-RELATED"/>
    <property type="match status" value="1"/>
</dbReference>
<dbReference type="InterPro" id="IPR000160">
    <property type="entry name" value="GGDEF_dom"/>
</dbReference>
<proteinExistence type="predicted"/>
<protein>
    <recommendedName>
        <fullName evidence="1">diguanylate cyclase</fullName>
        <ecNumber evidence="1">2.7.7.65</ecNumber>
    </recommendedName>
</protein>
<evidence type="ECO:0000313" key="5">
    <source>
        <dbReference type="Proteomes" id="UP000281547"/>
    </source>
</evidence>
<dbReference type="Gene3D" id="3.30.450.20">
    <property type="entry name" value="PAS domain"/>
    <property type="match status" value="1"/>
</dbReference>
<evidence type="ECO:0000256" key="1">
    <source>
        <dbReference type="ARBA" id="ARBA00012528"/>
    </source>
</evidence>
<gene>
    <name evidence="4" type="ORF">EMQ25_11415</name>
</gene>